<proteinExistence type="predicted"/>
<keyword evidence="1" id="KW-0175">Coiled coil</keyword>
<feature type="coiled-coil region" evidence="1">
    <location>
        <begin position="443"/>
        <end position="492"/>
    </location>
</feature>
<dbReference type="Pfam" id="PF03432">
    <property type="entry name" value="Relaxase"/>
    <property type="match status" value="1"/>
</dbReference>
<keyword evidence="4" id="KW-1185">Reference proteome</keyword>
<accession>A0ABU3TVV2</accession>
<dbReference type="EMBL" id="JAWHPR010000001">
    <property type="protein sequence ID" value="MDU8687437.1"/>
    <property type="molecule type" value="Genomic_DNA"/>
</dbReference>
<evidence type="ECO:0000256" key="1">
    <source>
        <dbReference type="SAM" id="Coils"/>
    </source>
</evidence>
<dbReference type="Proteomes" id="UP001263246">
    <property type="component" value="Unassembled WGS sequence"/>
</dbReference>
<name>A0ABU3TVV2_9FIRM</name>
<protein>
    <submittedName>
        <fullName evidence="3">Relaxase/mobilization nuclease domain-containing protein</fullName>
    </submittedName>
</protein>
<reference evidence="3 4" key="1">
    <citation type="submission" date="2023-10" db="EMBL/GenBank/DDBJ databases">
        <title>Host Genetic Regulation of Human Gut Microbial Structural Variation.</title>
        <authorList>
            <person name="Harmsen H.J.M."/>
        </authorList>
    </citation>
    <scope>NUCLEOTIDE SEQUENCE [LARGE SCALE GENOMIC DNA]</scope>
    <source>
        <strain evidence="3 4">HTF-F</strain>
    </source>
</reference>
<comment type="caution">
    <text evidence="3">The sequence shown here is derived from an EMBL/GenBank/DDBJ whole genome shotgun (WGS) entry which is preliminary data.</text>
</comment>
<evidence type="ECO:0000313" key="3">
    <source>
        <dbReference type="EMBL" id="MDU8687437.1"/>
    </source>
</evidence>
<dbReference type="RefSeq" id="WP_249238425.1">
    <property type="nucleotide sequence ID" value="NZ_CP094473.1"/>
</dbReference>
<sequence length="535" mass="61919">MAILKHIASKNANYGSAIDYLKYQHDEFHLVPVLDENGNMMLRDEFYLEGLNCDPETFDLECELLNHEYNKNSTYDEIKSHHYIISHDPKDNTDHNLTGEWAQAIGMEYAKANFPGHQALVCTHTDGKNGTGNIHTHIIINSLRKFDVDPQPFTERPIDCKAGYKHHLTKDYLKHLQKSLMDICQREGLHQVDLLSPAPDRISPQEYYAKQRGQQNLDIANMELMIEGITPMHTTFETGKEKIRNAISDIAERATSFEEFQRLLKAEYGISVKDHRGRFSYLPADRQKYISARALGSNYDRDRLLRIFAENARTAEQNNPHWAVDNPMAILFIKSDLRLVIDLQTCVKAQQSRAYAQKVKISNLQQMARTIAYVQEHGYDSYEKLSETAEAIYTKMAKARGDAKLTESKLRKTNEQIHYLGQYLSTKSIYGEFLKAPNKKIFRQAHSDELAQYEEALQILKQHSSDGKFPTMKDLRAEKEQLTIQKDAQYDTYRYFKDYHKELQTVCANVDSILGAEQEVQQHEQQHTRKYEPSL</sequence>
<evidence type="ECO:0000313" key="4">
    <source>
        <dbReference type="Proteomes" id="UP001263246"/>
    </source>
</evidence>
<dbReference type="InterPro" id="IPR005094">
    <property type="entry name" value="Endonuclease_MobA/VirD2"/>
</dbReference>
<gene>
    <name evidence="3" type="ORF">RX402_01520</name>
</gene>
<evidence type="ECO:0000259" key="2">
    <source>
        <dbReference type="Pfam" id="PF03432"/>
    </source>
</evidence>
<organism evidence="3 4">
    <name type="scientific">Faecalibacterium wellingii</name>
    <dbReference type="NCBI Taxonomy" id="2929491"/>
    <lineage>
        <taxon>Bacteria</taxon>
        <taxon>Bacillati</taxon>
        <taxon>Bacillota</taxon>
        <taxon>Clostridia</taxon>
        <taxon>Eubacteriales</taxon>
        <taxon>Oscillospiraceae</taxon>
        <taxon>Faecalibacterium</taxon>
    </lineage>
</organism>
<feature type="domain" description="MobA/VirD2-like nuclease" evidence="2">
    <location>
        <begin position="45"/>
        <end position="189"/>
    </location>
</feature>